<dbReference type="Proteomes" id="UP000321362">
    <property type="component" value="Chromosome"/>
</dbReference>
<organism evidence="2 3">
    <name type="scientific">Mucilaginibacter ginsenosidivorax</name>
    <dbReference type="NCBI Taxonomy" id="862126"/>
    <lineage>
        <taxon>Bacteria</taxon>
        <taxon>Pseudomonadati</taxon>
        <taxon>Bacteroidota</taxon>
        <taxon>Sphingobacteriia</taxon>
        <taxon>Sphingobacteriales</taxon>
        <taxon>Sphingobacteriaceae</taxon>
        <taxon>Mucilaginibacter</taxon>
    </lineage>
</organism>
<dbReference type="OrthoDB" id="798680at2"/>
<feature type="region of interest" description="Disordered" evidence="1">
    <location>
        <begin position="201"/>
        <end position="223"/>
    </location>
</feature>
<evidence type="ECO:0000256" key="1">
    <source>
        <dbReference type="SAM" id="MobiDB-lite"/>
    </source>
</evidence>
<sequence length="223" mass="25517">MIKTDDYNGPFPVVELEGVPFYVNGYLMALVEVANPDNQITMYDLMCLDDHVELWYDPVTKNAFEGLPVGILPDRVKLFWLYPIDALDPLGKNAWMDEFRPGWRKHYPVDLPVVQIAGKGFFIDEKRNAFRDTENYWNQIKFADVFKHNGKTGVYIDTNVLQVPFPHELNPYAPPAVLPEHIIFAEVPDGRHTAFLLETYNSAHHTRDPAPQKGPDGTQGMSR</sequence>
<dbReference type="RefSeq" id="WP_147051759.1">
    <property type="nucleotide sequence ID" value="NZ_CP042437.1"/>
</dbReference>
<dbReference type="AlphaFoldDB" id="A0A5B8VT32"/>
<gene>
    <name evidence="2" type="ORF">FSB76_01040</name>
</gene>
<dbReference type="EMBL" id="CP042437">
    <property type="protein sequence ID" value="QEC74600.1"/>
    <property type="molecule type" value="Genomic_DNA"/>
</dbReference>
<keyword evidence="3" id="KW-1185">Reference proteome</keyword>
<reference evidence="2 3" key="1">
    <citation type="journal article" date="2013" name="J. Microbiol.">
        <title>Mucilaginibacter ginsenosidivorax sp. nov., with ginsenoside converting activity isolated from sediment.</title>
        <authorList>
            <person name="Kim J.K."/>
            <person name="Choi T.E."/>
            <person name="Liu Q.M."/>
            <person name="Park H.Y."/>
            <person name="Yi T.H."/>
            <person name="Yoon M.H."/>
            <person name="Kim S.C."/>
            <person name="Im W.T."/>
        </authorList>
    </citation>
    <scope>NUCLEOTIDE SEQUENCE [LARGE SCALE GENOMIC DNA]</scope>
    <source>
        <strain evidence="2 3">KHI28</strain>
    </source>
</reference>
<accession>A0A5B8VT32</accession>
<protein>
    <submittedName>
        <fullName evidence="2">Uncharacterized protein</fullName>
    </submittedName>
</protein>
<proteinExistence type="predicted"/>
<evidence type="ECO:0000313" key="3">
    <source>
        <dbReference type="Proteomes" id="UP000321362"/>
    </source>
</evidence>
<evidence type="ECO:0000313" key="2">
    <source>
        <dbReference type="EMBL" id="QEC74600.1"/>
    </source>
</evidence>
<name>A0A5B8VT32_9SPHI</name>
<dbReference type="KEGG" id="mgk:FSB76_01040"/>